<dbReference type="InterPro" id="IPR033455">
    <property type="entry name" value="AbiEi_3_N"/>
</dbReference>
<evidence type="ECO:0000259" key="1">
    <source>
        <dbReference type="Pfam" id="PF17194"/>
    </source>
</evidence>
<dbReference type="EMBL" id="GQ463139">
    <property type="protein sequence ID" value="ACV96035.1"/>
    <property type="molecule type" value="Genomic_DNA"/>
</dbReference>
<evidence type="ECO:0000313" key="2">
    <source>
        <dbReference type="EMBL" id="ACV96035.1"/>
    </source>
</evidence>
<sequence>MLCRPFHFSDATLTNLVYSIWYINTRSVKIPIVINYMVYTVRDIHTLDVKMSSKINWLVAHTSPGALVLQQWLTENGVSYSLAQKYAQNGWLKKLSSGVYYRPNAQGDIKPTWVDAIQALDVQLGVPVHLAGLSSLTHQGLSHYLQLNKEQVWICVKNKSSLPKWFREFPYQNWFYCGNHKLEVNPEKDLKRITVKEKELTVSCAELAAYEVVDAIGKLISFEHVAELFQGLVNLSPRKVQDILERSSSVQANRIFLFLGRYYDHQWVNRVDETRIKLGAGKRQVVEKGRFDERYQITVPEILSVKKGEQHNG</sequence>
<dbReference type="Pfam" id="PF17194">
    <property type="entry name" value="AbiEi_3_N"/>
    <property type="match status" value="1"/>
</dbReference>
<gene>
    <name evidence="2" type="ORF">ICEPALBAN1_0051</name>
</gene>
<feature type="domain" description="Transcriptional regulator AbiEi antitoxin N-terminal" evidence="1">
    <location>
        <begin position="51"/>
        <end position="147"/>
    </location>
</feature>
<organism evidence="2">
    <name type="scientific">Providencia alcalifaciens Ban1</name>
    <dbReference type="NCBI Taxonomy" id="663916"/>
    <lineage>
        <taxon>Bacteria</taxon>
        <taxon>Pseudomonadati</taxon>
        <taxon>Pseudomonadota</taxon>
        <taxon>Gammaproteobacteria</taxon>
        <taxon>Enterobacterales</taxon>
        <taxon>Morganellaceae</taxon>
        <taxon>Providencia</taxon>
    </lineage>
</organism>
<reference evidence="2" key="1">
    <citation type="journal article" date="2009" name="PLoS Genet.">
        <title>Comparative ICE genomics: insights into the evolution of the SXT/R391 family of ICEs.</title>
        <authorList>
            <person name="Wozniak R.A."/>
            <person name="Fouts D.E."/>
            <person name="Spagnoletti M."/>
            <person name="Colombo M.M."/>
            <person name="Ceccarelli D."/>
            <person name="Garriss G."/>
            <person name="Dery C."/>
            <person name="Burrus V."/>
            <person name="Waldor M.K."/>
        </authorList>
    </citation>
    <scope>NUCLEOTIDE SEQUENCE</scope>
    <source>
        <strain evidence="2">Ban1</strain>
    </source>
</reference>
<dbReference type="Pfam" id="PF11459">
    <property type="entry name" value="AbiEi_3"/>
    <property type="match status" value="1"/>
</dbReference>
<dbReference type="AlphaFoldDB" id="C9E4F8"/>
<accession>C9E4F8</accession>
<dbReference type="InterPro" id="IPR021561">
    <property type="entry name" value="AbiEi_3"/>
</dbReference>
<proteinExistence type="predicted"/>
<protein>
    <recommendedName>
        <fullName evidence="1">Transcriptional regulator AbiEi antitoxin N-terminal domain-containing protein</fullName>
    </recommendedName>
</protein>
<name>C9E4F8_9GAMM</name>
<reference evidence="2" key="2">
    <citation type="submission" date="2009-08" db="EMBL/GenBank/DDBJ databases">
        <title>Providencia alcalifaciens ICEPalBan1.</title>
        <authorList>
            <person name="Fouts D."/>
            <person name="Durkin S."/>
            <person name="Wozniak R."/>
            <person name="Waldor M."/>
        </authorList>
    </citation>
    <scope>NUCLEOTIDE SEQUENCE</scope>
    <source>
        <strain evidence="2">Ban1</strain>
    </source>
</reference>